<evidence type="ECO:0000256" key="1">
    <source>
        <dbReference type="ARBA" id="ARBA00022676"/>
    </source>
</evidence>
<dbReference type="InterPro" id="IPR001296">
    <property type="entry name" value="Glyco_trans_1"/>
</dbReference>
<evidence type="ECO:0000259" key="3">
    <source>
        <dbReference type="Pfam" id="PF00534"/>
    </source>
</evidence>
<name>B9TK05_RICCO</name>
<keyword evidence="1" id="KW-0328">Glycosyltransferase</keyword>
<proteinExistence type="predicted"/>
<dbReference type="AlphaFoldDB" id="B9TK05"/>
<dbReference type="EMBL" id="EQ984580">
    <property type="protein sequence ID" value="EEF23808.1"/>
    <property type="molecule type" value="Genomic_DNA"/>
</dbReference>
<dbReference type="SUPFAM" id="SSF53756">
    <property type="entry name" value="UDP-Glycosyltransferase/glycogen phosphorylase"/>
    <property type="match status" value="1"/>
</dbReference>
<keyword evidence="5" id="KW-1185">Reference proteome</keyword>
<dbReference type="Gene3D" id="3.40.50.2000">
    <property type="entry name" value="Glycogen Phosphorylase B"/>
    <property type="match status" value="2"/>
</dbReference>
<feature type="domain" description="Glycosyl transferase family 1" evidence="3">
    <location>
        <begin position="54"/>
        <end position="207"/>
    </location>
</feature>
<dbReference type="GO" id="GO:0016757">
    <property type="term" value="F:glycosyltransferase activity"/>
    <property type="evidence" value="ECO:0007669"/>
    <property type="project" value="UniProtKB-KW"/>
</dbReference>
<gene>
    <name evidence="4" type="ORF">RCOM_2113790</name>
</gene>
<organism evidence="4 5">
    <name type="scientific">Ricinus communis</name>
    <name type="common">Castor bean</name>
    <dbReference type="NCBI Taxonomy" id="3988"/>
    <lineage>
        <taxon>Eukaryota</taxon>
        <taxon>Viridiplantae</taxon>
        <taxon>Streptophyta</taxon>
        <taxon>Embryophyta</taxon>
        <taxon>Tracheophyta</taxon>
        <taxon>Spermatophyta</taxon>
        <taxon>Magnoliopsida</taxon>
        <taxon>eudicotyledons</taxon>
        <taxon>Gunneridae</taxon>
        <taxon>Pentapetalae</taxon>
        <taxon>rosids</taxon>
        <taxon>fabids</taxon>
        <taxon>Malpighiales</taxon>
        <taxon>Euphorbiaceae</taxon>
        <taxon>Acalyphoideae</taxon>
        <taxon>Acalypheae</taxon>
        <taxon>Ricinus</taxon>
    </lineage>
</organism>
<evidence type="ECO:0000256" key="2">
    <source>
        <dbReference type="ARBA" id="ARBA00022679"/>
    </source>
</evidence>
<dbReference type="InParanoid" id="B9TK05"/>
<dbReference type="CDD" id="cd03801">
    <property type="entry name" value="GT4_PimA-like"/>
    <property type="match status" value="1"/>
</dbReference>
<evidence type="ECO:0000313" key="5">
    <source>
        <dbReference type="Proteomes" id="UP000008311"/>
    </source>
</evidence>
<accession>B9TK05</accession>
<dbReference type="PANTHER" id="PTHR46401">
    <property type="entry name" value="GLYCOSYLTRANSFERASE WBBK-RELATED"/>
    <property type="match status" value="1"/>
</dbReference>
<reference evidence="5" key="1">
    <citation type="journal article" date="2010" name="Nat. Biotechnol.">
        <title>Draft genome sequence of the oilseed species Ricinus communis.</title>
        <authorList>
            <person name="Chan A.P."/>
            <person name="Crabtree J."/>
            <person name="Zhao Q."/>
            <person name="Lorenzi H."/>
            <person name="Orvis J."/>
            <person name="Puiu D."/>
            <person name="Melake-Berhan A."/>
            <person name="Jones K.M."/>
            <person name="Redman J."/>
            <person name="Chen G."/>
            <person name="Cahoon E.B."/>
            <person name="Gedil M."/>
            <person name="Stanke M."/>
            <person name="Haas B.J."/>
            <person name="Wortman J.R."/>
            <person name="Fraser-Liggett C.M."/>
            <person name="Ravel J."/>
            <person name="Rabinowicz P.D."/>
        </authorList>
    </citation>
    <scope>NUCLEOTIDE SEQUENCE [LARGE SCALE GENOMIC DNA]</scope>
    <source>
        <strain evidence="5">cv. Hale</strain>
    </source>
</reference>
<keyword evidence="2" id="KW-0808">Transferase</keyword>
<sequence>MLFFNTVTRFTSRGYARVLATSTNDGEIFARIIRDERLRVIENGVDIDKYADAAAPTRQPTLIYFGRWSVNKGLREALQVLRALRARDAAWSLTIAGREYDYRAADLHALAAEFGVDEAVRLVASPSDAELRTLMHSASYFICLSQHEGFGLAAVEAMSAGLIPLLSAIPPFQKLAKDTGVPLLLKADPTRAAAAIQALHERPETDHTALREHARLQARRFSWRTVVDAYVAEYERAAAPATARSLI</sequence>
<dbReference type="PANTHER" id="PTHR46401:SF2">
    <property type="entry name" value="GLYCOSYLTRANSFERASE WBBK-RELATED"/>
    <property type="match status" value="1"/>
</dbReference>
<dbReference type="Proteomes" id="UP000008311">
    <property type="component" value="Unassembled WGS sequence"/>
</dbReference>
<protein>
    <submittedName>
        <fullName evidence="4">Glycosyltransferase, putative</fullName>
    </submittedName>
</protein>
<evidence type="ECO:0000313" key="4">
    <source>
        <dbReference type="EMBL" id="EEF23808.1"/>
    </source>
</evidence>
<dbReference type="Pfam" id="PF00534">
    <property type="entry name" value="Glycos_transf_1"/>
    <property type="match status" value="1"/>
</dbReference>